<proteinExistence type="predicted"/>
<name>A0A939E2L5_9CORY</name>
<dbReference type="AlphaFoldDB" id="A0A939E2L5"/>
<dbReference type="Pfam" id="PF10722">
    <property type="entry name" value="YbjN"/>
    <property type="match status" value="1"/>
</dbReference>
<dbReference type="EMBL" id="JAFLEQ010000015">
    <property type="protein sequence ID" value="MBN9644628.1"/>
    <property type="molecule type" value="Genomic_DNA"/>
</dbReference>
<gene>
    <name evidence="1" type="ORF">JZY06_08415</name>
</gene>
<dbReference type="RefSeq" id="WP_207279112.1">
    <property type="nucleotide sequence ID" value="NZ_JAFLEQ010000015.1"/>
</dbReference>
<evidence type="ECO:0000313" key="2">
    <source>
        <dbReference type="Proteomes" id="UP000664332"/>
    </source>
</evidence>
<comment type="caution">
    <text evidence="1">The sequence shown here is derived from an EMBL/GenBank/DDBJ whole genome shotgun (WGS) entry which is preliminary data.</text>
</comment>
<protein>
    <recommendedName>
        <fullName evidence="3">YbjN domain-containing protein</fullName>
    </recommendedName>
</protein>
<evidence type="ECO:0000313" key="1">
    <source>
        <dbReference type="EMBL" id="MBN9644628.1"/>
    </source>
</evidence>
<reference evidence="1" key="1">
    <citation type="submission" date="2021-03" db="EMBL/GenBank/DDBJ databases">
        <authorList>
            <person name="Sun Q."/>
        </authorList>
    </citation>
    <scope>NUCLEOTIDE SEQUENCE</scope>
    <source>
        <strain evidence="1">CCM 8862</strain>
    </source>
</reference>
<sequence>MASPTTFCPDTDAIAARVTAAGHTVVDTGTDGEGNPTVVAATDGCLVTFTCRSALSATMAVTGTLSAAGYVAAIVAANNANTNTRGIKIAVDGDGAPLGKALGDKDAPLVLLAEQQLVTGDGVTGPQLDDFVGEVLATAAQLVDFAARLAADPDHDDPDNAPETVFVDRAATTPAARETQPDGSFPPVGRDRVAAWFAARGITDVPYDDETETVCLMMDGTPIDIIVADPATVTVKIGAQLPATGIQDPGTIIHALNHANLEFRSTVCAARADGNWWIIARHVLPQTFGMSDSQLDQLIGSGVVEVAAQLKQTLKAIRES</sequence>
<keyword evidence="2" id="KW-1185">Reference proteome</keyword>
<organism evidence="1 2">
    <name type="scientific">Corynebacterium mendelii</name>
    <dbReference type="NCBI Taxonomy" id="2765362"/>
    <lineage>
        <taxon>Bacteria</taxon>
        <taxon>Bacillati</taxon>
        <taxon>Actinomycetota</taxon>
        <taxon>Actinomycetes</taxon>
        <taxon>Mycobacteriales</taxon>
        <taxon>Corynebacteriaceae</taxon>
        <taxon>Corynebacterium</taxon>
    </lineage>
</organism>
<evidence type="ECO:0008006" key="3">
    <source>
        <dbReference type="Google" id="ProtNLM"/>
    </source>
</evidence>
<dbReference type="InterPro" id="IPR019660">
    <property type="entry name" value="Put_sensory_transdc_reg_YbjN"/>
</dbReference>
<accession>A0A939E2L5</accession>
<dbReference type="Proteomes" id="UP000664332">
    <property type="component" value="Unassembled WGS sequence"/>
</dbReference>